<protein>
    <recommendedName>
        <fullName evidence="2">Ig-like domain-containing protein</fullName>
    </recommendedName>
</protein>
<dbReference type="Proteomes" id="UP000272428">
    <property type="component" value="Unassembled WGS sequence"/>
</dbReference>
<dbReference type="PANTHER" id="PTHR45982">
    <property type="entry name" value="REGULATOR OF CHROMOSOME CONDENSATION"/>
    <property type="match status" value="1"/>
</dbReference>
<comment type="caution">
    <text evidence="3">The sequence shown here is derived from an EMBL/GenBank/DDBJ whole genome shotgun (WGS) entry which is preliminary data.</text>
</comment>
<dbReference type="PANTHER" id="PTHR45982:SF1">
    <property type="entry name" value="REGULATOR OF CHROMOSOME CONDENSATION"/>
    <property type="match status" value="1"/>
</dbReference>
<dbReference type="InterPro" id="IPR000408">
    <property type="entry name" value="Reg_chr_condens"/>
</dbReference>
<keyword evidence="1" id="KW-0472">Membrane</keyword>
<dbReference type="PROSITE" id="PS50012">
    <property type="entry name" value="RCC1_3"/>
    <property type="match status" value="1"/>
</dbReference>
<dbReference type="EMBL" id="RBXB01000001">
    <property type="protein sequence ID" value="RKT01746.1"/>
    <property type="molecule type" value="Genomic_DNA"/>
</dbReference>
<proteinExistence type="predicted"/>
<evidence type="ECO:0000256" key="1">
    <source>
        <dbReference type="SAM" id="Phobius"/>
    </source>
</evidence>
<dbReference type="InterPro" id="IPR007110">
    <property type="entry name" value="Ig-like_dom"/>
</dbReference>
<evidence type="ECO:0000259" key="2">
    <source>
        <dbReference type="PROSITE" id="PS50835"/>
    </source>
</evidence>
<evidence type="ECO:0000313" key="4">
    <source>
        <dbReference type="Proteomes" id="UP000272428"/>
    </source>
</evidence>
<keyword evidence="1" id="KW-0812">Transmembrane</keyword>
<dbReference type="InterPro" id="IPR051553">
    <property type="entry name" value="Ran_GTPase-activating"/>
</dbReference>
<dbReference type="AlphaFoldDB" id="A0A495SNU9"/>
<evidence type="ECO:0000313" key="3">
    <source>
        <dbReference type="EMBL" id="RKT01746.1"/>
    </source>
</evidence>
<feature type="transmembrane region" description="Helical" evidence="1">
    <location>
        <begin position="21"/>
        <end position="40"/>
    </location>
</feature>
<reference evidence="3 4" key="1">
    <citation type="submission" date="2018-10" db="EMBL/GenBank/DDBJ databases">
        <title>Genomic Encyclopedia of Archaeal and Bacterial Type Strains, Phase II (KMG-II): from individual species to whole genera.</title>
        <authorList>
            <person name="Goeker M."/>
        </authorList>
    </citation>
    <scope>NUCLEOTIDE SEQUENCE [LARGE SCALE GENOMIC DNA]</scope>
    <source>
        <strain evidence="3 4">DSM 14219</strain>
    </source>
</reference>
<name>A0A495SNU9_9FLAO</name>
<dbReference type="SUPFAM" id="SSF50985">
    <property type="entry name" value="RCC1/BLIP-II"/>
    <property type="match status" value="1"/>
</dbReference>
<keyword evidence="1" id="KW-1133">Transmembrane helix</keyword>
<keyword evidence="4" id="KW-1185">Reference proteome</keyword>
<organism evidence="3 4">
    <name type="scientific">Chryseobacterium defluvii</name>
    <dbReference type="NCBI Taxonomy" id="160396"/>
    <lineage>
        <taxon>Bacteria</taxon>
        <taxon>Pseudomonadati</taxon>
        <taxon>Bacteroidota</taxon>
        <taxon>Flavobacteriia</taxon>
        <taxon>Flavobacteriales</taxon>
        <taxon>Weeksellaceae</taxon>
        <taxon>Chryseobacterium group</taxon>
        <taxon>Chryseobacterium</taxon>
    </lineage>
</organism>
<feature type="domain" description="Ig-like" evidence="2">
    <location>
        <begin position="388"/>
        <end position="480"/>
    </location>
</feature>
<dbReference type="OrthoDB" id="2582440at2"/>
<sequence>MNQNIILELNKYLHILSKKTIFIFVCILSGSITISGQLSASTATRQIPAGSVIINMGATPQTVENGLNPYGLVYDLVVNQNIPVIWSISPTKPKDGIDFTVDGNNFRGGTFIIEKQYVSLPNVQAALNAANYDTEVIKYTALTNVNVPIYKMLTSFTKWTFDTDNGDITDDYLTRAKIPLTARQTALPSVLTPCHDLFVLPHADPKWSTHGRLYEWVRAKSTSNPNGNSGWLWSGCHAPASNDGIENMYNPADVTQRTNFLTTASGTTPSLALRSPSGTVSNWQLSYPNDSPMQFMGTVATVLDGGSGPGYTPANGQTWRSGTKIAVSDASVSPTAYELLYGYAYGDSSNGVIMYEAGHSWDGTGSSNVAAIRAFLNFVFDASSNKLPQFTEVISQANDIVITEGQTLSLNVTATGYGNTAVTYQWTQNGLSGSFSSFNTSATVYTAEHLPTGVATKKGLITIKATDPCGRINSFSYPVTIQNSNANYCVNGCNGNTFINAGDPNTLEYDNIISAYHSTIIKEADGKVKVWGEFAAAPDGTAVLSPREVIPANGYNYTGTPLKIALASNTGNTAQFAVLTTSGLYAWGATNVLLSSTIKNTQAFGAVSIGTFGVTGTKADGLPSGVSPSDVKMLFGSYQTLGLVTCDGQAWILSFGGAKYGDGASVSSANNIVWHRVKTGAGTTDFLPDVVAMRGTANAMVALTAAGKIYTWGTGTYLGDGTTSANRTYATEMILPTGITPKQIGMSIQTQEIGTGTAGVSYYVLSKAGELYSLGKNGRNQLGDFTTTERTSWVRVKKSATENMDAIVWFSPQEHDNSYAAVNALTTTSKLYAWGYNADNMLGAGTVDTGYNPIYMPGGLNANDIFLGVETGGHTSMLIKKCTSRYGYVGHRYQGSMGDGTSVDAYESTYNFVNTPPINLCGANTTPPVQNLKICSGSTANLNNAHLGTVPTGETLAWYTTSTRDSGTQVTNPLAVGPGTYYAFYEGSCPNPPASNPVIVSNYASGEPGSETCYCYKPANTSTSGTTLNTNFGITALGRAGSDNSNWPMVRKGAHIALEAKTKGFVPTRVADPVTAITNPVEGMMIYDTTLNCLRIYVVDTVTPTNTGWKCFDKQTCPDN</sequence>
<dbReference type="PROSITE" id="PS50835">
    <property type="entry name" value="IG_LIKE"/>
    <property type="match status" value="1"/>
</dbReference>
<dbReference type="InterPro" id="IPR009091">
    <property type="entry name" value="RCC1/BLIP-II"/>
</dbReference>
<gene>
    <name evidence="3" type="ORF">BCF58_0970</name>
</gene>
<dbReference type="RefSeq" id="WP_121460634.1">
    <property type="nucleotide sequence ID" value="NZ_RBXB01000001.1"/>
</dbReference>
<accession>A0A495SNU9</accession>
<dbReference type="Gene3D" id="2.130.10.30">
    <property type="entry name" value="Regulator of chromosome condensation 1/beta-lactamase-inhibitor protein II"/>
    <property type="match status" value="1"/>
</dbReference>